<feature type="compositionally biased region" description="Basic and acidic residues" evidence="3">
    <location>
        <begin position="219"/>
        <end position="235"/>
    </location>
</feature>
<dbReference type="Pfam" id="PF05334">
    <property type="entry name" value="DUF719"/>
    <property type="match status" value="1"/>
</dbReference>
<feature type="region of interest" description="Disordered" evidence="3">
    <location>
        <begin position="117"/>
        <end position="162"/>
    </location>
</feature>
<evidence type="ECO:0000256" key="3">
    <source>
        <dbReference type="SAM" id="MobiDB-lite"/>
    </source>
</evidence>
<dbReference type="EMBL" id="OU963865">
    <property type="protein sequence ID" value="CAH0389049.1"/>
    <property type="molecule type" value="Genomic_DNA"/>
</dbReference>
<organism evidence="4 5">
    <name type="scientific">Bemisia tabaci</name>
    <name type="common">Sweetpotato whitefly</name>
    <name type="synonym">Aleurodes tabaci</name>
    <dbReference type="NCBI Taxonomy" id="7038"/>
    <lineage>
        <taxon>Eukaryota</taxon>
        <taxon>Metazoa</taxon>
        <taxon>Ecdysozoa</taxon>
        <taxon>Arthropoda</taxon>
        <taxon>Hexapoda</taxon>
        <taxon>Insecta</taxon>
        <taxon>Pterygota</taxon>
        <taxon>Neoptera</taxon>
        <taxon>Paraneoptera</taxon>
        <taxon>Hemiptera</taxon>
        <taxon>Sternorrhyncha</taxon>
        <taxon>Aleyrodoidea</taxon>
        <taxon>Aleyrodidae</taxon>
        <taxon>Aleyrodinae</taxon>
        <taxon>Bemisia</taxon>
    </lineage>
</organism>
<keyword evidence="2" id="KW-0597">Phosphoprotein</keyword>
<dbReference type="AlphaFoldDB" id="A0A9P0AAG4"/>
<feature type="compositionally biased region" description="Polar residues" evidence="3">
    <location>
        <begin position="26"/>
        <end position="38"/>
    </location>
</feature>
<feature type="region of interest" description="Disordered" evidence="3">
    <location>
        <begin position="442"/>
        <end position="466"/>
    </location>
</feature>
<feature type="compositionally biased region" description="Acidic residues" evidence="3">
    <location>
        <begin position="312"/>
        <end position="326"/>
    </location>
</feature>
<feature type="compositionally biased region" description="Polar residues" evidence="3">
    <location>
        <begin position="134"/>
        <end position="147"/>
    </location>
</feature>
<evidence type="ECO:0000256" key="1">
    <source>
        <dbReference type="ARBA" id="ARBA00006903"/>
    </source>
</evidence>
<evidence type="ECO:0000256" key="2">
    <source>
        <dbReference type="ARBA" id="ARBA00022553"/>
    </source>
</evidence>
<dbReference type="PANTHER" id="PTHR12842">
    <property type="entry name" value="FI01459P"/>
    <property type="match status" value="1"/>
</dbReference>
<dbReference type="KEGG" id="btab:109033619"/>
<feature type="compositionally biased region" description="Basic and acidic residues" evidence="3">
    <location>
        <begin position="452"/>
        <end position="465"/>
    </location>
</feature>
<dbReference type="InterPro" id="IPR007998">
    <property type="entry name" value="DUF719"/>
</dbReference>
<accession>A0A9P0AAG4</accession>
<name>A0A9P0AAG4_BEMTA</name>
<evidence type="ECO:0008006" key="6">
    <source>
        <dbReference type="Google" id="ProtNLM"/>
    </source>
</evidence>
<feature type="compositionally biased region" description="Polar residues" evidence="3">
    <location>
        <begin position="364"/>
        <end position="377"/>
    </location>
</feature>
<feature type="compositionally biased region" description="Low complexity" evidence="3">
    <location>
        <begin position="245"/>
        <end position="266"/>
    </location>
</feature>
<feature type="region of interest" description="Disordered" evidence="3">
    <location>
        <begin position="176"/>
        <end position="201"/>
    </location>
</feature>
<evidence type="ECO:0000313" key="5">
    <source>
        <dbReference type="Proteomes" id="UP001152759"/>
    </source>
</evidence>
<feature type="compositionally biased region" description="Acidic residues" evidence="3">
    <location>
        <begin position="1"/>
        <end position="19"/>
    </location>
</feature>
<comment type="similarity">
    <text evidence="1">Belongs to the FAM114 family.</text>
</comment>
<feature type="compositionally biased region" description="Acidic residues" evidence="3">
    <location>
        <begin position="279"/>
        <end position="290"/>
    </location>
</feature>
<feature type="region of interest" description="Disordered" evidence="3">
    <location>
        <begin position="1"/>
        <end position="45"/>
    </location>
</feature>
<feature type="compositionally biased region" description="Basic and acidic residues" evidence="3">
    <location>
        <begin position="332"/>
        <end position="344"/>
    </location>
</feature>
<keyword evidence="5" id="KW-1185">Reference proteome</keyword>
<proteinExistence type="inferred from homology"/>
<dbReference type="Proteomes" id="UP001152759">
    <property type="component" value="Chromosome 4"/>
</dbReference>
<feature type="compositionally biased region" description="Acidic residues" evidence="3">
    <location>
        <begin position="177"/>
        <end position="192"/>
    </location>
</feature>
<reference evidence="4" key="1">
    <citation type="submission" date="2021-12" db="EMBL/GenBank/DDBJ databases">
        <authorList>
            <person name="King R."/>
        </authorList>
    </citation>
    <scope>NUCLEOTIDE SEQUENCE</scope>
</reference>
<sequence length="783" mass="85455">MADSDSDQFESADEELSDNEEPKTPLTLSSAAYSNKATSDVAPEIVQPQSKKININAGLQKLSLHESATNAEESLARKLNQKNEEIPSASSVPATKVSGTREEAVVKPISNIAADKFEDEASDSHAKKVASSAPEVTTSKTSTTEPIPQNEKISKLESDNSSYLEQQEVDVLHCPEDNENFEDEGWDVEPLSDNDLSSETPKCVLQTKIATTVVNSDVVKVKQSEEQVHNVRKGSESTSSGNSDQLPSQTSLKSSSLKNSELSLPNNDRNVPESSQNDGWDDDFEIEDDLIEAKLSSGETVAPSDAGITANLEDDEGWNDGWDTEEVTFSPERSETEKSKKGLEPSKTSQPTKDSILVDEAESKNVSGRSTLPMTTSKAAVPEKYAANQQQGNQDGWFGWGVTNILSSATEGLSSITSNVTSAFESTIGAPDPSEILLAQKELGDSNAPEKSTSKEPTEIPKEEDSVSFGGNLFSVSSWTKFVESTGNKVLTTGLDTLETIGKKTMEVLQEGDPGLKKKRAKLREFVAEPGKPVLSQVLREAKEKAETSSRKNESALIESKANFEILFDDFEGLVHLEALEMISKQCQIKLDSLALTFSGKEATNFKETLLEIEEFCELPEDDESISKEAMADNAQFKLKIKEVLTQLDVEIQYSKLLEASDSVENRLNKDFTNPLELHQIIISSLAEICAAAMLIFHRAAEMLVIKQKHSTVSETESLMSFGKCICSKLEITAEQFSLKLRQIDPSDTAKTSHISKETSNSVTYTKTACQLLVPILQYGAVV</sequence>
<feature type="compositionally biased region" description="Polar residues" evidence="3">
    <location>
        <begin position="267"/>
        <end position="277"/>
    </location>
</feature>
<dbReference type="PANTHER" id="PTHR12842:SF6">
    <property type="entry name" value="FI01459P"/>
    <property type="match status" value="1"/>
</dbReference>
<evidence type="ECO:0000313" key="4">
    <source>
        <dbReference type="EMBL" id="CAH0389049.1"/>
    </source>
</evidence>
<feature type="region of interest" description="Disordered" evidence="3">
    <location>
        <begin position="67"/>
        <end position="102"/>
    </location>
</feature>
<gene>
    <name evidence="4" type="ORF">BEMITA_LOCUS7921</name>
</gene>
<feature type="region of interest" description="Disordered" evidence="3">
    <location>
        <begin position="216"/>
        <end position="377"/>
    </location>
</feature>
<protein>
    <recommendedName>
        <fullName evidence="6">Protein FAM114A2</fullName>
    </recommendedName>
</protein>